<dbReference type="PROSITE" id="PS50893">
    <property type="entry name" value="ABC_TRANSPORTER_2"/>
    <property type="match status" value="2"/>
</dbReference>
<name>A0A365HBC9_9ACTN</name>
<sequence>MVIATLAPDARNDLMIEVVDVRKRFGATQALSGVTCSFSRGEFVALLGSNGAGKSTLVKILDGVYPADAGTIAVRGGRAGLGVVHQDLGLVDGMTVAENLCLGAPRRLVNPRAEARLTTEALRAVGLTSIDPYALVSSLSLGQRAMVAVARTLHRGADTVVIDEVTAGLHPHEARWVVERLRVAAELGATVLMVTHKLDEVVGAATRYVVLSDGEVVLDGDAAGIARADLVETMSRGRSVSTPAPGADRAGGSGGTGGVVCELKGIRAGGAGPIDLTVTAGRITAITGPLGSGLHEVAYAAAGLLTPDAGTVRIARDVRRACVPAHRESEGVFADHTVQFNVAVGGWSRWRGRTGLLRLRQMRRDCDDAVAALAVVPHRLDATVSDLSGGNQQKTLFARALMRRPQLLVLCEPTRGVDVATRREIYAQVRRMADSGTGVLVASTDYEDIVALADTTGVLTADGTVSEWLAPDRLPELTTELA</sequence>
<dbReference type="InterPro" id="IPR050107">
    <property type="entry name" value="ABC_carbohydrate_import_ATPase"/>
</dbReference>
<evidence type="ECO:0000256" key="1">
    <source>
        <dbReference type="ARBA" id="ARBA00022448"/>
    </source>
</evidence>
<dbReference type="PANTHER" id="PTHR43790">
    <property type="entry name" value="CARBOHYDRATE TRANSPORT ATP-BINDING PROTEIN MG119-RELATED"/>
    <property type="match status" value="1"/>
</dbReference>
<dbReference type="InterPro" id="IPR027417">
    <property type="entry name" value="P-loop_NTPase"/>
</dbReference>
<dbReference type="GO" id="GO:0016887">
    <property type="term" value="F:ATP hydrolysis activity"/>
    <property type="evidence" value="ECO:0007669"/>
    <property type="project" value="InterPro"/>
</dbReference>
<dbReference type="InterPro" id="IPR003439">
    <property type="entry name" value="ABC_transporter-like_ATP-bd"/>
</dbReference>
<accession>A0A365HBC9</accession>
<gene>
    <name evidence="7" type="ORF">DPM19_05575</name>
</gene>
<dbReference type="SMART" id="SM00382">
    <property type="entry name" value="AAA"/>
    <property type="match status" value="2"/>
</dbReference>
<feature type="region of interest" description="Disordered" evidence="5">
    <location>
        <begin position="236"/>
        <end position="255"/>
    </location>
</feature>
<dbReference type="Proteomes" id="UP000251891">
    <property type="component" value="Unassembled WGS sequence"/>
</dbReference>
<evidence type="ECO:0000256" key="2">
    <source>
        <dbReference type="ARBA" id="ARBA00022737"/>
    </source>
</evidence>
<evidence type="ECO:0000259" key="6">
    <source>
        <dbReference type="PROSITE" id="PS50893"/>
    </source>
</evidence>
<comment type="caution">
    <text evidence="7">The sequence shown here is derived from an EMBL/GenBank/DDBJ whole genome shotgun (WGS) entry which is preliminary data.</text>
</comment>
<protein>
    <recommendedName>
        <fullName evidence="6">ABC transporter domain-containing protein</fullName>
    </recommendedName>
</protein>
<organism evidence="7 8">
    <name type="scientific">Actinomadura craniellae</name>
    <dbReference type="NCBI Taxonomy" id="2231787"/>
    <lineage>
        <taxon>Bacteria</taxon>
        <taxon>Bacillati</taxon>
        <taxon>Actinomycetota</taxon>
        <taxon>Actinomycetes</taxon>
        <taxon>Streptosporangiales</taxon>
        <taxon>Thermomonosporaceae</taxon>
        <taxon>Actinomadura</taxon>
    </lineage>
</organism>
<dbReference type="RefSeq" id="WP_111863688.1">
    <property type="nucleotide sequence ID" value="NZ_QLYX01000002.1"/>
</dbReference>
<dbReference type="InterPro" id="IPR003593">
    <property type="entry name" value="AAA+_ATPase"/>
</dbReference>
<dbReference type="SUPFAM" id="SSF52540">
    <property type="entry name" value="P-loop containing nucleoside triphosphate hydrolases"/>
    <property type="match status" value="2"/>
</dbReference>
<proteinExistence type="predicted"/>
<feature type="domain" description="ABC transporter" evidence="6">
    <location>
        <begin position="16"/>
        <end position="238"/>
    </location>
</feature>
<evidence type="ECO:0000313" key="8">
    <source>
        <dbReference type="Proteomes" id="UP000251891"/>
    </source>
</evidence>
<evidence type="ECO:0000313" key="7">
    <source>
        <dbReference type="EMBL" id="RAY16349.1"/>
    </source>
</evidence>
<dbReference type="Gene3D" id="3.40.50.300">
    <property type="entry name" value="P-loop containing nucleotide triphosphate hydrolases"/>
    <property type="match status" value="2"/>
</dbReference>
<dbReference type="OrthoDB" id="3220855at2"/>
<keyword evidence="2" id="KW-0677">Repeat</keyword>
<dbReference type="GO" id="GO:0005524">
    <property type="term" value="F:ATP binding"/>
    <property type="evidence" value="ECO:0007669"/>
    <property type="project" value="UniProtKB-KW"/>
</dbReference>
<keyword evidence="3" id="KW-0547">Nucleotide-binding</keyword>
<dbReference type="EMBL" id="QLYX01000002">
    <property type="protein sequence ID" value="RAY16349.1"/>
    <property type="molecule type" value="Genomic_DNA"/>
</dbReference>
<evidence type="ECO:0000256" key="4">
    <source>
        <dbReference type="ARBA" id="ARBA00022840"/>
    </source>
</evidence>
<reference evidence="7 8" key="1">
    <citation type="submission" date="2018-06" db="EMBL/GenBank/DDBJ databases">
        <title>Actinomadura craniellae sp. nov. isolated from marine sponge Craniella sp.</title>
        <authorList>
            <person name="Li L."/>
            <person name="Xu Q.H."/>
            <person name="Lin H.W."/>
            <person name="Lu Y.H."/>
        </authorList>
    </citation>
    <scope>NUCLEOTIDE SEQUENCE [LARGE SCALE GENOMIC DNA]</scope>
    <source>
        <strain evidence="7 8">LHW63021</strain>
    </source>
</reference>
<keyword evidence="8" id="KW-1185">Reference proteome</keyword>
<dbReference type="PANTHER" id="PTHR43790:SF9">
    <property type="entry name" value="GALACTOFURANOSE TRANSPORTER ATP-BINDING PROTEIN YTFR"/>
    <property type="match status" value="1"/>
</dbReference>
<keyword evidence="1" id="KW-0813">Transport</keyword>
<evidence type="ECO:0000256" key="5">
    <source>
        <dbReference type="SAM" id="MobiDB-lite"/>
    </source>
</evidence>
<dbReference type="Pfam" id="PF00005">
    <property type="entry name" value="ABC_tran"/>
    <property type="match status" value="2"/>
</dbReference>
<dbReference type="AlphaFoldDB" id="A0A365HBC9"/>
<dbReference type="PROSITE" id="PS00211">
    <property type="entry name" value="ABC_TRANSPORTER_1"/>
    <property type="match status" value="1"/>
</dbReference>
<keyword evidence="4" id="KW-0067">ATP-binding</keyword>
<feature type="domain" description="ABC transporter" evidence="6">
    <location>
        <begin position="254"/>
        <end position="481"/>
    </location>
</feature>
<dbReference type="InterPro" id="IPR017871">
    <property type="entry name" value="ABC_transporter-like_CS"/>
</dbReference>
<evidence type="ECO:0000256" key="3">
    <source>
        <dbReference type="ARBA" id="ARBA00022741"/>
    </source>
</evidence>